<organism evidence="2 3">
    <name type="scientific">Lichenibacterium minor</name>
    <dbReference type="NCBI Taxonomy" id="2316528"/>
    <lineage>
        <taxon>Bacteria</taxon>
        <taxon>Pseudomonadati</taxon>
        <taxon>Pseudomonadota</taxon>
        <taxon>Alphaproteobacteria</taxon>
        <taxon>Hyphomicrobiales</taxon>
        <taxon>Lichenihabitantaceae</taxon>
        <taxon>Lichenibacterium</taxon>
    </lineage>
</organism>
<dbReference type="InterPro" id="IPR050767">
    <property type="entry name" value="Sel1_AlgK"/>
</dbReference>
<dbReference type="PANTHER" id="PTHR11102:SF147">
    <property type="entry name" value="SEL1L ADAPTOR SUBUNIT OF ERAD E3 UBIQUITIN LIGASE"/>
    <property type="match status" value="1"/>
</dbReference>
<dbReference type="InterPro" id="IPR006597">
    <property type="entry name" value="Sel1-like"/>
</dbReference>
<dbReference type="EMBL" id="QYBB01000011">
    <property type="protein sequence ID" value="RYC31838.1"/>
    <property type="molecule type" value="Genomic_DNA"/>
</dbReference>
<keyword evidence="1" id="KW-0732">Signal</keyword>
<dbReference type="SUPFAM" id="SSF81901">
    <property type="entry name" value="HCP-like"/>
    <property type="match status" value="1"/>
</dbReference>
<name>A0A4Q2U7F9_9HYPH</name>
<feature type="signal peptide" evidence="1">
    <location>
        <begin position="1"/>
        <end position="25"/>
    </location>
</feature>
<dbReference type="Gene3D" id="1.25.40.10">
    <property type="entry name" value="Tetratricopeptide repeat domain"/>
    <property type="match status" value="2"/>
</dbReference>
<evidence type="ECO:0000313" key="3">
    <source>
        <dbReference type="Proteomes" id="UP000290759"/>
    </source>
</evidence>
<dbReference type="Pfam" id="PF08238">
    <property type="entry name" value="Sel1"/>
    <property type="match status" value="4"/>
</dbReference>
<keyword evidence="3" id="KW-1185">Reference proteome</keyword>
<protein>
    <submittedName>
        <fullName evidence="2">Sel1 repeat family protein</fullName>
    </submittedName>
</protein>
<accession>A0A4Q2U7F9</accession>
<dbReference type="OrthoDB" id="9796900at2"/>
<dbReference type="InterPro" id="IPR011990">
    <property type="entry name" value="TPR-like_helical_dom_sf"/>
</dbReference>
<reference evidence="2 3" key="2">
    <citation type="submission" date="2019-02" db="EMBL/GenBank/DDBJ databases">
        <title>'Lichenibacterium ramalinii' gen. nov. sp. nov., 'Lichenibacterium minor' gen. nov. sp. nov.</title>
        <authorList>
            <person name="Pankratov T."/>
        </authorList>
    </citation>
    <scope>NUCLEOTIDE SEQUENCE [LARGE SCALE GENOMIC DNA]</scope>
    <source>
        <strain evidence="2 3">RmlP026</strain>
    </source>
</reference>
<proteinExistence type="predicted"/>
<dbReference type="PANTHER" id="PTHR11102">
    <property type="entry name" value="SEL-1-LIKE PROTEIN"/>
    <property type="match status" value="1"/>
</dbReference>
<comment type="caution">
    <text evidence="2">The sequence shown here is derived from an EMBL/GenBank/DDBJ whole genome shotgun (WGS) entry which is preliminary data.</text>
</comment>
<gene>
    <name evidence="2" type="ORF">D3273_11975</name>
</gene>
<reference evidence="2 3" key="1">
    <citation type="submission" date="2018-12" db="EMBL/GenBank/DDBJ databases">
        <authorList>
            <person name="Grouzdev D.S."/>
            <person name="Krutkina M.S."/>
        </authorList>
    </citation>
    <scope>NUCLEOTIDE SEQUENCE [LARGE SCALE GENOMIC DNA]</scope>
    <source>
        <strain evidence="2 3">RmlP026</strain>
    </source>
</reference>
<evidence type="ECO:0000256" key="1">
    <source>
        <dbReference type="SAM" id="SignalP"/>
    </source>
</evidence>
<dbReference type="AlphaFoldDB" id="A0A4Q2U7F9"/>
<dbReference type="Proteomes" id="UP000290759">
    <property type="component" value="Unassembled WGS sequence"/>
</dbReference>
<dbReference type="RefSeq" id="WP_129226786.1">
    <property type="nucleotide sequence ID" value="NZ_QYBB01000011.1"/>
</dbReference>
<feature type="chain" id="PRO_5020334070" evidence="1">
    <location>
        <begin position="26"/>
        <end position="282"/>
    </location>
</feature>
<dbReference type="GO" id="GO:0036503">
    <property type="term" value="P:ERAD pathway"/>
    <property type="evidence" value="ECO:0007669"/>
    <property type="project" value="TreeGrafter"/>
</dbReference>
<dbReference type="SMART" id="SM00671">
    <property type="entry name" value="SEL1"/>
    <property type="match status" value="4"/>
</dbReference>
<sequence length="282" mass="30623">MTISRRISLTLLVAVVPCWASPASAFDGADVASQGVKAAGRLSLFETPSQAFRQGMDGYRSGNFKTSVEAFEYAAANGNPLARWKLGRMYASGDGVPQDDDKAYRYFSQIVANYDEEDGDRRDLSVVSNAFVAVGVYSLNGLPKTGVKADPERALEMFQYAALNFGNADAQYNLARLYLDGADGALPKDPRQAVRWLALAADKGHLQAQALLGHMLFNGFDGMPPQRAKGLMWLTMARDAALGGKDPKDAWIVDLYGKAASSASDSDRQVASLYLDEHHKRN</sequence>
<evidence type="ECO:0000313" key="2">
    <source>
        <dbReference type="EMBL" id="RYC31838.1"/>
    </source>
</evidence>